<sequence length="1636" mass="183748">MDPLLIPPGVCGRIRGTITITIDEVFWSTKSPGDVYVKFAWWGSDERFFEFHPINSTKSGNEKNEKEPAAAGKTDDLQTTYSWNVGTSWRLLEEYFRRWKCIIFNVYRSADKRLVGTVRMENWNCILTEERYSSYFAIVDRKGDRVGDLRITFALKMKKKKYKLKSDFPIVKNVQTDENQQQPDPLAELLNKGQKLRKAMVKSVLSSCDNNDLDAVVADDVGPVFNDNEEKRQAKLVDYLMGKPLTAPEKEIAVQTLRCSSPAESVVEVAASIGDHLNRQNSAKTKSPESNPKKFCSVDERRPATIATDRLADVELLGDRRHSGRSGATQPSALSFNGLNGYFTEKPIKQPKLTASSYRVTFEMMTLTAAGLKKVSTSPTIRPLNNKIRPAKSPGIVFSIETVIPFSPNCKAAYLKPLTIPSKAFGGNDVVFNGSVVQKLNRSKDGAWSQINDCICGIPVKIYWRCLNQRLPSLFGQCNFPDEIDSDNFESTFQLPVFTANKMVVATLECSVQLGDSGLFGNQLLGGDTKKRRKPRPEFLQPQVSETVKSRESTGSDKSSRMNGVGQSLPPLSPLSSTSPKVPPASEKTRESVEADQQLMNAIVSLNEKLSQKSTRPANDEIDNREVESIVECPKNELTADAGPGRHCQDAEDDTTSPRKANGPCCCHCCHGCHGDNKRKKLPRRRHALRDRKHPVNARCSRAQNDESTAASNSEANVKFSPPAHHKREMLNDSRSYRQRSRYHHSPPTRLNGESRGDLGYRHKGAGESSRRPHDNGSARDYVKSRNRRHDSDIFQSDFDRINGEPKSGLTGIVNVHRFNVNVYSSDAQIFYREGELELYMAYRFPQVDPVTGKLFCPNQVSCLELSGDASPLTHYLPLRLSLSDALLAYPKHHVTFHIYARAFLYEKRDFLIGQAKLPLEKFVEWEAAHNYSQKRRAEHPLLPPDKFFINLRIQPSKGELPQHLEPGRIAQLGLEIDYEKFQDGSQGSPNAWQFDPPLTRPYCEPSHALREEIITDSSELYTNSKRDLGHDSVRWAQQDNRGLQGGQNVDGKWGLRVVDSFSDPADLSAMDPSRVEGNRRPGQHKVGNGELRSADLNDADANNEEFMLILDNQHHDDPFFHSSNARSKAGKTDFLERHADANGLWEDNSLQVKSLSRIDPANTTDFVANDDFANVMCSPRVERDFPQGVQVADFSSDDNTNCRRNPFDVPVTMHRQPGDSIRKDTRLGNDSKVSPLPSLARMIDPNYRRTDDIEDVNLDSSYEIGSDSKATQTSVNELKSKDLFSVRVEVEAAINLPQIVKNGEKSKPSSRVEFDAFTKGKEIIVQSSVVKEDSNPRYDSAWNVELPTHLLSKSDSELEIRVVNVENGSVSSAFVDLTTLSAGLPCIDGWFFLSSNGHKSSGQVKVTITPTESIRKYRDEWIEECRKKKHGSSRPKDPDRFSHETAHKMLNNESCTSSKFKEKMKELEQLTERMKQKLLNAERWNESPPCSLMRDVDNFAKNLLREEQNELKTSSIEGIQDMPVLDMSTVREFCPANDSFAPLDRSAPGSSFALNEAPPAFRDRPGESEPSKIRKPYQRLSREKFRDSNDSIMGGRVSSDQEAGRLPKDSLDAASLAIEKMIAELQNKHLDGPKS</sequence>
<feature type="region of interest" description="Disordered" evidence="2">
    <location>
        <begin position="525"/>
        <end position="593"/>
    </location>
</feature>
<dbReference type="Pfam" id="PF00168">
    <property type="entry name" value="C2"/>
    <property type="match status" value="1"/>
</dbReference>
<evidence type="ECO:0000259" key="3">
    <source>
        <dbReference type="PROSITE" id="PS50004"/>
    </source>
</evidence>
<dbReference type="PANTHER" id="PTHR21254:SF1">
    <property type="entry name" value="C2 DOMAIN-CONTAINING PROTEIN 3"/>
    <property type="match status" value="1"/>
</dbReference>
<feature type="region of interest" description="Disordered" evidence="2">
    <location>
        <begin position="277"/>
        <end position="296"/>
    </location>
</feature>
<evidence type="ECO:0000256" key="1">
    <source>
        <dbReference type="SAM" id="Coils"/>
    </source>
</evidence>
<feature type="domain" description="C2" evidence="3">
    <location>
        <begin position="1268"/>
        <end position="1396"/>
    </location>
</feature>
<feature type="coiled-coil region" evidence="1">
    <location>
        <begin position="1458"/>
        <end position="1488"/>
    </location>
</feature>
<dbReference type="CDD" id="cd00030">
    <property type="entry name" value="C2"/>
    <property type="match status" value="1"/>
</dbReference>
<evidence type="ECO:0000256" key="2">
    <source>
        <dbReference type="SAM" id="MobiDB-lite"/>
    </source>
</evidence>
<feature type="compositionally biased region" description="Basic and acidic residues" evidence="2">
    <location>
        <begin position="1581"/>
        <end position="1590"/>
    </location>
</feature>
<reference evidence="4 5" key="1">
    <citation type="submission" date="2023-09" db="EMBL/GenBank/DDBJ databases">
        <title>Nesidiocoris tenuis whole genome shotgun sequence.</title>
        <authorList>
            <person name="Shibata T."/>
            <person name="Shimoda M."/>
            <person name="Kobayashi T."/>
            <person name="Uehara T."/>
        </authorList>
    </citation>
    <scope>NUCLEOTIDE SEQUENCE [LARGE SCALE GENOMIC DNA]</scope>
    <source>
        <strain evidence="4 5">Japan</strain>
    </source>
</reference>
<organism evidence="4 5">
    <name type="scientific">Nesidiocoris tenuis</name>
    <dbReference type="NCBI Taxonomy" id="355587"/>
    <lineage>
        <taxon>Eukaryota</taxon>
        <taxon>Metazoa</taxon>
        <taxon>Ecdysozoa</taxon>
        <taxon>Arthropoda</taxon>
        <taxon>Hexapoda</taxon>
        <taxon>Insecta</taxon>
        <taxon>Pterygota</taxon>
        <taxon>Neoptera</taxon>
        <taxon>Paraneoptera</taxon>
        <taxon>Hemiptera</taxon>
        <taxon>Heteroptera</taxon>
        <taxon>Panheteroptera</taxon>
        <taxon>Cimicomorpha</taxon>
        <taxon>Miridae</taxon>
        <taxon>Dicyphina</taxon>
        <taxon>Nesidiocoris</taxon>
    </lineage>
</organism>
<dbReference type="SUPFAM" id="SSF49562">
    <property type="entry name" value="C2 domain (Calcium/lipid-binding domain, CaLB)"/>
    <property type="match status" value="1"/>
</dbReference>
<dbReference type="PANTHER" id="PTHR21254">
    <property type="entry name" value="C2 DOMAIN-CONTAINING PROTEIN 3"/>
    <property type="match status" value="1"/>
</dbReference>
<keyword evidence="5" id="KW-1185">Reference proteome</keyword>
<feature type="region of interest" description="Disordered" evidence="2">
    <location>
        <begin position="1065"/>
        <end position="1095"/>
    </location>
</feature>
<evidence type="ECO:0000313" key="4">
    <source>
        <dbReference type="EMBL" id="BET02097.1"/>
    </source>
</evidence>
<feature type="compositionally biased region" description="Basic and acidic residues" evidence="2">
    <location>
        <begin position="1217"/>
        <end position="1230"/>
    </location>
</feature>
<feature type="region of interest" description="Disordered" evidence="2">
    <location>
        <begin position="1192"/>
        <end position="1239"/>
    </location>
</feature>
<feature type="region of interest" description="Disordered" evidence="2">
    <location>
        <begin position="1542"/>
        <end position="1609"/>
    </location>
</feature>
<accession>A0ABN7BCP2</accession>
<dbReference type="PROSITE" id="PS50004">
    <property type="entry name" value="C2"/>
    <property type="match status" value="1"/>
</dbReference>
<feature type="compositionally biased region" description="Polar residues" evidence="2">
    <location>
        <begin position="279"/>
        <end position="290"/>
    </location>
</feature>
<feature type="region of interest" description="Disordered" evidence="2">
    <location>
        <begin position="688"/>
        <end position="787"/>
    </location>
</feature>
<name>A0ABN7BCP2_9HEMI</name>
<dbReference type="InterPro" id="IPR000008">
    <property type="entry name" value="C2_dom"/>
</dbReference>
<keyword evidence="1" id="KW-0175">Coiled coil</keyword>
<feature type="compositionally biased region" description="Basic and acidic residues" evidence="2">
    <location>
        <begin position="1562"/>
        <end position="1573"/>
    </location>
</feature>
<feature type="compositionally biased region" description="Basic and acidic residues" evidence="2">
    <location>
        <begin position="753"/>
        <end position="787"/>
    </location>
</feature>
<feature type="compositionally biased region" description="Low complexity" evidence="2">
    <location>
        <begin position="568"/>
        <end position="580"/>
    </location>
</feature>
<dbReference type="Proteomes" id="UP001307889">
    <property type="component" value="Chromosome 13"/>
</dbReference>
<feature type="compositionally biased region" description="Basic residues" evidence="2">
    <location>
        <begin position="737"/>
        <end position="747"/>
    </location>
</feature>
<proteinExistence type="predicted"/>
<gene>
    <name evidence="4" type="ORF">NTJ_14915</name>
</gene>
<protein>
    <submittedName>
        <fullName evidence="4">C2 calcium-dependent domain containing 3</fullName>
    </submittedName>
</protein>
<feature type="compositionally biased region" description="Polar residues" evidence="2">
    <location>
        <begin position="702"/>
        <end position="716"/>
    </location>
</feature>
<dbReference type="InterPro" id="IPR035892">
    <property type="entry name" value="C2_domain_sf"/>
</dbReference>
<evidence type="ECO:0000313" key="5">
    <source>
        <dbReference type="Proteomes" id="UP001307889"/>
    </source>
</evidence>
<dbReference type="InterPro" id="IPR057537">
    <property type="entry name" value="C2_C2CD3_N"/>
</dbReference>
<dbReference type="Gene3D" id="2.60.40.150">
    <property type="entry name" value="C2 domain"/>
    <property type="match status" value="1"/>
</dbReference>
<dbReference type="Pfam" id="PF25339">
    <property type="entry name" value="C2_C2CD3_N"/>
    <property type="match status" value="1"/>
</dbReference>
<dbReference type="EMBL" id="AP028921">
    <property type="protein sequence ID" value="BET02097.1"/>
    <property type="molecule type" value="Genomic_DNA"/>
</dbReference>
<feature type="compositionally biased region" description="Basic and acidic residues" evidence="2">
    <location>
        <begin position="548"/>
        <end position="560"/>
    </location>
</feature>